<dbReference type="InterPro" id="IPR048954">
    <property type="entry name" value="PorZ_N"/>
</dbReference>
<sequence>MKRQIFKHILLFLITVISLDTFSQEIPVGSWRDHLRYTDAVSVTYGNNIVYCASSSALFTYNLADNSIQRLNLVNGLSDIGLSNLEYNNIAEKLVITYSNGNIDLMTKENIIINIPFVKNSNIIGDKSINNIYIKDNLAYLSTGFGIVVLDCLKNEIIDTYYIGINGEYIGVNAIAFDANNIYAASEEGVYFASKTSGNLADYNEWNIVPELGPKNYNQITFFSNRLFVSYDDPLWASDTIYYNDAGTWSKFLPNGLNITQLSVFENKLIVIENSSASSYDLDLNLVQQVYTYKGQFSLSPFDVIIKDNVFWIADNDRGLIKLTDNWNGEIIAPSGPNSSFSFLMDFVDGKLGMVSGAYGTFLYDTPNFWENNFWDETVPKSIYDKDNKKVRDFVAIAIDPSNKNHVYYGAWDQGLFEFNGNTKVDQFLAQNTPLDSTFFGTTRVSSLVFDSEQNLWALSSYSDSPLSVRTPNGDWYNYSFQGILTKDSYYTKTLVDANGWKWIADLRENGILVFDDNKTLQELSDDRFVYINSSNTNNANIFDANLPGARIYSMEIDLDGEIWIGSDEGVAVINNPNDVFSQNITASQIFVQEDGQTQILLESELVTSIAIDGANRKWFGTQSSGVFLMSEDGTEQISHFTTDNSPLFSNNIFDIKINGKTGEVFIATEKGLISYKGTATESNEDFDNVFVYPNPVKPDYTGVIAIRGLTKDTDVRITDISGNIVSQTISYGGQAIWDGNDLNGNRVQTGVYLVFNATKDGELKKAAKILFVN</sequence>
<keyword evidence="1" id="KW-0732">Signal</keyword>
<dbReference type="InterPro" id="IPR026444">
    <property type="entry name" value="Secre_tail"/>
</dbReference>
<evidence type="ECO:0000259" key="2">
    <source>
        <dbReference type="Pfam" id="PF21544"/>
    </source>
</evidence>
<dbReference type="OrthoDB" id="9807410at2"/>
<protein>
    <submittedName>
        <fullName evidence="3">T9SS type A sorting domain-containing protein</fullName>
    </submittedName>
</protein>
<keyword evidence="4" id="KW-1185">Reference proteome</keyword>
<dbReference type="RefSeq" id="WP_147100921.1">
    <property type="nucleotide sequence ID" value="NZ_VOOS01000004.1"/>
</dbReference>
<evidence type="ECO:0000313" key="4">
    <source>
        <dbReference type="Proteomes" id="UP000321721"/>
    </source>
</evidence>
<evidence type="ECO:0000256" key="1">
    <source>
        <dbReference type="ARBA" id="ARBA00022729"/>
    </source>
</evidence>
<dbReference type="SUPFAM" id="SSF63829">
    <property type="entry name" value="Calcium-dependent phosphotriesterase"/>
    <property type="match status" value="1"/>
</dbReference>
<comment type="caution">
    <text evidence="3">The sequence shown here is derived from an EMBL/GenBank/DDBJ whole genome shotgun (WGS) entry which is preliminary data.</text>
</comment>
<dbReference type="EMBL" id="VOOS01000004">
    <property type="protein sequence ID" value="TXB64700.1"/>
    <property type="molecule type" value="Genomic_DNA"/>
</dbReference>
<reference evidence="3 4" key="1">
    <citation type="submission" date="2019-08" db="EMBL/GenBank/DDBJ databases">
        <title>Genome of Vicingus serpentipes NCIMB 15042.</title>
        <authorList>
            <person name="Bowman J.P."/>
        </authorList>
    </citation>
    <scope>NUCLEOTIDE SEQUENCE [LARGE SCALE GENOMIC DNA]</scope>
    <source>
        <strain evidence="3 4">NCIMB 15042</strain>
    </source>
</reference>
<proteinExistence type="predicted"/>
<organism evidence="3 4">
    <name type="scientific">Vicingus serpentipes</name>
    <dbReference type="NCBI Taxonomy" id="1926625"/>
    <lineage>
        <taxon>Bacteria</taxon>
        <taxon>Pseudomonadati</taxon>
        <taxon>Bacteroidota</taxon>
        <taxon>Flavobacteriia</taxon>
        <taxon>Flavobacteriales</taxon>
        <taxon>Vicingaceae</taxon>
        <taxon>Vicingus</taxon>
    </lineage>
</organism>
<dbReference type="Gene3D" id="2.130.10.10">
    <property type="entry name" value="YVTN repeat-like/Quinoprotein amine dehydrogenase"/>
    <property type="match status" value="2"/>
</dbReference>
<evidence type="ECO:0000313" key="3">
    <source>
        <dbReference type="EMBL" id="TXB64700.1"/>
    </source>
</evidence>
<dbReference type="InterPro" id="IPR015943">
    <property type="entry name" value="WD40/YVTN_repeat-like_dom_sf"/>
</dbReference>
<dbReference type="NCBIfam" id="TIGR04183">
    <property type="entry name" value="Por_Secre_tail"/>
    <property type="match status" value="1"/>
</dbReference>
<name>A0A5C6RST1_9FLAO</name>
<dbReference type="Pfam" id="PF21544">
    <property type="entry name" value="PorZ_N_b_propeller"/>
    <property type="match status" value="1"/>
</dbReference>
<dbReference type="Proteomes" id="UP000321721">
    <property type="component" value="Unassembled WGS sequence"/>
</dbReference>
<dbReference type="SUPFAM" id="SSF101898">
    <property type="entry name" value="NHL repeat"/>
    <property type="match status" value="1"/>
</dbReference>
<gene>
    <name evidence="3" type="ORF">FRY74_09620</name>
</gene>
<dbReference type="AlphaFoldDB" id="A0A5C6RST1"/>
<accession>A0A5C6RST1</accession>
<feature type="domain" description="PorZ N-terminal beta-propeller" evidence="2">
    <location>
        <begin position="50"/>
        <end position="207"/>
    </location>
</feature>